<evidence type="ECO:0000256" key="1">
    <source>
        <dbReference type="SAM" id="SignalP"/>
    </source>
</evidence>
<dbReference type="Gene3D" id="2.60.40.3140">
    <property type="match status" value="1"/>
</dbReference>
<dbReference type="Proteomes" id="UP000297861">
    <property type="component" value="Unassembled WGS sequence"/>
</dbReference>
<accession>A0A4Y8KZS4</accession>
<keyword evidence="1" id="KW-0732">Signal</keyword>
<dbReference type="OrthoDB" id="8595007at2"/>
<gene>
    <name evidence="3" type="ORF">E2605_13265</name>
</gene>
<dbReference type="SUPFAM" id="SSF54001">
    <property type="entry name" value="Cysteine proteinases"/>
    <property type="match status" value="1"/>
</dbReference>
<evidence type="ECO:0000313" key="4">
    <source>
        <dbReference type="Proteomes" id="UP000297861"/>
    </source>
</evidence>
<dbReference type="Pfam" id="PF12969">
    <property type="entry name" value="DUF3857"/>
    <property type="match status" value="1"/>
</dbReference>
<organism evidence="3 4">
    <name type="scientific">Dysgonomonas capnocytophagoides</name>
    <dbReference type="NCBI Taxonomy" id="45254"/>
    <lineage>
        <taxon>Bacteria</taxon>
        <taxon>Pseudomonadati</taxon>
        <taxon>Bacteroidota</taxon>
        <taxon>Bacteroidia</taxon>
        <taxon>Bacteroidales</taxon>
        <taxon>Dysgonomonadaceae</taxon>
        <taxon>Dysgonomonas</taxon>
    </lineage>
</organism>
<protein>
    <submittedName>
        <fullName evidence="3">DUF3857 domain-containing protein</fullName>
    </submittedName>
</protein>
<dbReference type="InterPro" id="IPR024618">
    <property type="entry name" value="DUF3857"/>
</dbReference>
<comment type="caution">
    <text evidence="3">The sequence shown here is derived from an EMBL/GenBank/DDBJ whole genome shotgun (WGS) entry which is preliminary data.</text>
</comment>
<keyword evidence="4" id="KW-1185">Reference proteome</keyword>
<feature type="chain" id="PRO_5021271207" evidence="1">
    <location>
        <begin position="24"/>
        <end position="637"/>
    </location>
</feature>
<dbReference type="RefSeq" id="WP_134436789.1">
    <property type="nucleotide sequence ID" value="NZ_SOML01000008.1"/>
</dbReference>
<dbReference type="Gene3D" id="3.10.620.30">
    <property type="match status" value="1"/>
</dbReference>
<evidence type="ECO:0000259" key="2">
    <source>
        <dbReference type="Pfam" id="PF12969"/>
    </source>
</evidence>
<proteinExistence type="predicted"/>
<dbReference type="InterPro" id="IPR038765">
    <property type="entry name" value="Papain-like_cys_pep_sf"/>
</dbReference>
<sequence>MINKAFRCVLFILVIAFSFSAYSADKLSYPVSEIADSLKKNAYAVVRLNRQDFVQSDINHAVYKYTKVITVLNKQGEEYGDFSFSGDKFRELSSFSGIVRDAAGNVVRKIKKSDLITSTISDGALATDAVDIMYSYKSAAYPYTVEYECQEKWKNGIVVYPPFYPYLGFYTSVESSSIRIEVPSNLTLRKYSSGDLVLSEEKTAASVVYTASAENLPAVEYEALSPSYRAIFPRTLMAPSDFCYDSYCGNMTDWKNYGLWVNGLLKGRDQLPPALVDQLKNMTVQYKTSKEKVKAVFEYMQKNTRYVSIQLGIGGFQPMDAMTVSKSGFSDCKGLTNYMGALLKAIDIPSYYCVISLKEKELFADYPNFNQADHVILMVPDGKDSLWLECTNQTLPFGYIHQDIAGHDALVITSEGGVLKRLPSYTDKENKIESAVKLVLDENGSVTGDLALKEYLDGFEQSFSVIESNDRERLIRYINSNVQIPKVQVGQIEASVDKSQYPSVSLSAPFTAADFASKTGSRLFVPIYPMKQSGIPVLTAQNRAQDIYISKGFTDTISITFVMPEGFDVESLPKEMNIDSSFGLFTCKSEKKDNRILYNQMIDIYSGQYDKSKYKEIKDFFNKINSALKQKMVLKKL</sequence>
<name>A0A4Y8KZS4_9BACT</name>
<dbReference type="STRING" id="1121485.GCA_000426485_01477"/>
<dbReference type="EMBL" id="SOML01000008">
    <property type="protein sequence ID" value="TFD95382.1"/>
    <property type="molecule type" value="Genomic_DNA"/>
</dbReference>
<evidence type="ECO:0000313" key="3">
    <source>
        <dbReference type="EMBL" id="TFD95382.1"/>
    </source>
</evidence>
<dbReference type="Gene3D" id="2.60.120.1130">
    <property type="match status" value="1"/>
</dbReference>
<feature type="signal peptide" evidence="1">
    <location>
        <begin position="1"/>
        <end position="23"/>
    </location>
</feature>
<feature type="domain" description="DUF3857" evidence="2">
    <location>
        <begin position="61"/>
        <end position="219"/>
    </location>
</feature>
<dbReference type="AlphaFoldDB" id="A0A4Y8KZS4"/>
<reference evidence="3 4" key="1">
    <citation type="submission" date="2019-03" db="EMBL/GenBank/DDBJ databases">
        <title>San Antonio Military Medical Center submission to MRSN (WRAIR), pending publication.</title>
        <authorList>
            <person name="Blyth D.M."/>
            <person name="Mccarthy S.L."/>
            <person name="Schall S.E."/>
            <person name="Stam J.A."/>
            <person name="Ong A.C."/>
            <person name="Mcgann P.T."/>
        </authorList>
    </citation>
    <scope>NUCLEOTIDE SEQUENCE [LARGE SCALE GENOMIC DNA]</scope>
    <source>
        <strain evidence="3 4">MRSN571793</strain>
    </source>
</reference>